<evidence type="ECO:0000256" key="3">
    <source>
        <dbReference type="ARBA" id="ARBA00022801"/>
    </source>
</evidence>
<keyword evidence="4" id="KW-0119">Carbohydrate metabolism</keyword>
<evidence type="ECO:0000259" key="5">
    <source>
        <dbReference type="Pfam" id="PF01979"/>
    </source>
</evidence>
<dbReference type="InterPro" id="IPR006680">
    <property type="entry name" value="Amidohydro-rel"/>
</dbReference>
<gene>
    <name evidence="6" type="ORF">IBL26_13580</name>
</gene>
<comment type="caution">
    <text evidence="6">The sequence shown here is derived from an EMBL/GenBank/DDBJ whole genome shotgun (WGS) entry which is preliminary data.</text>
</comment>
<keyword evidence="3 4" id="KW-0378">Hydrolase</keyword>
<evidence type="ECO:0000256" key="1">
    <source>
        <dbReference type="ARBA" id="ARBA00010716"/>
    </source>
</evidence>
<dbReference type="PANTHER" id="PTHR11113:SF14">
    <property type="entry name" value="N-ACETYLGLUCOSAMINE-6-PHOSPHATE DEACETYLASE"/>
    <property type="match status" value="1"/>
</dbReference>
<evidence type="ECO:0000313" key="7">
    <source>
        <dbReference type="Proteomes" id="UP000626026"/>
    </source>
</evidence>
<evidence type="ECO:0000313" key="6">
    <source>
        <dbReference type="EMBL" id="MBC9207870.1"/>
    </source>
</evidence>
<dbReference type="Pfam" id="PF01979">
    <property type="entry name" value="Amidohydro_1"/>
    <property type="match status" value="1"/>
</dbReference>
<dbReference type="InterPro" id="IPR003764">
    <property type="entry name" value="GlcNAc_6-P_deAcase"/>
</dbReference>
<dbReference type="InterPro" id="IPR032466">
    <property type="entry name" value="Metal_Hydrolase"/>
</dbReference>
<name>A0ABR7RMM9_9PROT</name>
<dbReference type="PIRSF" id="PIRSF038994">
    <property type="entry name" value="NagA"/>
    <property type="match status" value="1"/>
</dbReference>
<evidence type="ECO:0000256" key="4">
    <source>
        <dbReference type="PIRNR" id="PIRNR038994"/>
    </source>
</evidence>
<sequence>MKSAGLVDLQVNGFAGVDFNAGDTPGAFAGGCMEQALEAILATGVTTLLPTVITATPDQLEARLVALDAALAATPLGALMCPGFHLEGPFLNPASGYAGCHPAEAMTTPDYALVERLERRLSRPILLLTLAPELPGAQECIRRAKAAGKLVAIGHSAANFAQIAEAATNGARLSTHLGNGLPQILHKLDNAIFAQLAEDRLAAGLIADGIHLHPAALKVLIRAKGKGALLVTDAVAAAAAPPGRYPFAGMVVERVADGTVRLPDGITLAGSSLCLDTAVRNLVAWNIADAALALEMASTRPAALLAPALAAHGLSLPSAELQWSDSLALRQLRLGPLVRDYAATFNAPRMENDHAV</sequence>
<comment type="similarity">
    <text evidence="1 4">Belongs to the metallo-dependent hydrolases superfamily. NagA family.</text>
</comment>
<dbReference type="EMBL" id="JACTVA010000023">
    <property type="protein sequence ID" value="MBC9207870.1"/>
    <property type="molecule type" value="Genomic_DNA"/>
</dbReference>
<keyword evidence="2" id="KW-0479">Metal-binding</keyword>
<feature type="domain" description="Amidohydrolase-related" evidence="5">
    <location>
        <begin position="3"/>
        <end position="303"/>
    </location>
</feature>
<keyword evidence="7" id="KW-1185">Reference proteome</keyword>
<proteinExistence type="inferred from homology"/>
<organism evidence="6 7">
    <name type="scientific">Teichococcus aerophilus</name>
    <dbReference type="NCBI Taxonomy" id="1224513"/>
    <lineage>
        <taxon>Bacteria</taxon>
        <taxon>Pseudomonadati</taxon>
        <taxon>Pseudomonadota</taxon>
        <taxon>Alphaproteobacteria</taxon>
        <taxon>Acetobacterales</taxon>
        <taxon>Roseomonadaceae</taxon>
        <taxon>Roseomonas</taxon>
    </lineage>
</organism>
<dbReference type="RefSeq" id="WP_187785036.1">
    <property type="nucleotide sequence ID" value="NZ_JACTVA010000023.1"/>
</dbReference>
<dbReference type="PANTHER" id="PTHR11113">
    <property type="entry name" value="N-ACETYLGLUCOSAMINE-6-PHOSPHATE DEACETYLASE"/>
    <property type="match status" value="1"/>
</dbReference>
<protein>
    <submittedName>
        <fullName evidence="6">Amidohydrolase family protein</fullName>
    </submittedName>
</protein>
<dbReference type="Gene3D" id="3.20.20.140">
    <property type="entry name" value="Metal-dependent hydrolases"/>
    <property type="match status" value="1"/>
</dbReference>
<reference evidence="6 7" key="1">
    <citation type="journal article" date="2013" name="Int. J. Syst. Evol. Microbiol.">
        <title>Roseomonas aerophila sp. nov., isolated from air.</title>
        <authorList>
            <person name="Kim S.J."/>
            <person name="Weon H.Y."/>
            <person name="Ahn J.H."/>
            <person name="Hong S.B."/>
            <person name="Seok S.J."/>
            <person name="Whang K.S."/>
            <person name="Kwon S.W."/>
        </authorList>
    </citation>
    <scope>NUCLEOTIDE SEQUENCE [LARGE SCALE GENOMIC DNA]</scope>
    <source>
        <strain evidence="6 7">NBRC 108923</strain>
    </source>
</reference>
<accession>A0ABR7RMM9</accession>
<dbReference type="Proteomes" id="UP000626026">
    <property type="component" value="Unassembled WGS sequence"/>
</dbReference>
<dbReference type="SUPFAM" id="SSF51556">
    <property type="entry name" value="Metallo-dependent hydrolases"/>
    <property type="match status" value="1"/>
</dbReference>
<evidence type="ECO:0000256" key="2">
    <source>
        <dbReference type="ARBA" id="ARBA00022723"/>
    </source>
</evidence>